<evidence type="ECO:0000256" key="1">
    <source>
        <dbReference type="ARBA" id="ARBA00023015"/>
    </source>
</evidence>
<accession>A0A9W6NET1</accession>
<keyword evidence="2" id="KW-0238">DNA-binding</keyword>
<keyword evidence="6" id="KW-1185">Reference proteome</keyword>
<dbReference type="PANTHER" id="PTHR47894">
    <property type="entry name" value="HTH-TYPE TRANSCRIPTIONAL REGULATOR GADX"/>
    <property type="match status" value="1"/>
</dbReference>
<dbReference type="SUPFAM" id="SSF46689">
    <property type="entry name" value="Homeodomain-like"/>
    <property type="match status" value="1"/>
</dbReference>
<organism evidence="5 6">
    <name type="scientific">Pseudomonas turukhanskensis</name>
    <dbReference type="NCBI Taxonomy" id="1806536"/>
    <lineage>
        <taxon>Bacteria</taxon>
        <taxon>Pseudomonadati</taxon>
        <taxon>Pseudomonadota</taxon>
        <taxon>Gammaproteobacteria</taxon>
        <taxon>Pseudomonadales</taxon>
        <taxon>Pseudomonadaceae</taxon>
        <taxon>Pseudomonas</taxon>
    </lineage>
</organism>
<dbReference type="RefSeq" id="WP_271194258.1">
    <property type="nucleotide sequence ID" value="NZ_BSFN01000002.1"/>
</dbReference>
<evidence type="ECO:0000256" key="2">
    <source>
        <dbReference type="ARBA" id="ARBA00023125"/>
    </source>
</evidence>
<evidence type="ECO:0000313" key="6">
    <source>
        <dbReference type="Proteomes" id="UP001143328"/>
    </source>
</evidence>
<dbReference type="Proteomes" id="UP001143328">
    <property type="component" value="Unassembled WGS sequence"/>
</dbReference>
<dbReference type="Pfam" id="PF12833">
    <property type="entry name" value="HTH_18"/>
    <property type="match status" value="1"/>
</dbReference>
<dbReference type="InterPro" id="IPR032687">
    <property type="entry name" value="AraC-type_N"/>
</dbReference>
<dbReference type="AlphaFoldDB" id="A0A9W6NET1"/>
<dbReference type="GO" id="GO:0003700">
    <property type="term" value="F:DNA-binding transcription factor activity"/>
    <property type="evidence" value="ECO:0007669"/>
    <property type="project" value="InterPro"/>
</dbReference>
<dbReference type="PANTHER" id="PTHR47894:SF1">
    <property type="entry name" value="HTH-TYPE TRANSCRIPTIONAL REGULATOR VQSM"/>
    <property type="match status" value="1"/>
</dbReference>
<reference evidence="5" key="1">
    <citation type="journal article" date="2014" name="Int. J. Syst. Evol. Microbiol.">
        <title>Complete genome sequence of Corynebacterium casei LMG S-19264T (=DSM 44701T), isolated from a smear-ripened cheese.</title>
        <authorList>
            <consortium name="US DOE Joint Genome Institute (JGI-PGF)"/>
            <person name="Walter F."/>
            <person name="Albersmeier A."/>
            <person name="Kalinowski J."/>
            <person name="Ruckert C."/>
        </authorList>
    </citation>
    <scope>NUCLEOTIDE SEQUENCE</scope>
    <source>
        <strain evidence="5">VKM B-2935</strain>
    </source>
</reference>
<keyword evidence="1" id="KW-0805">Transcription regulation</keyword>
<proteinExistence type="predicted"/>
<dbReference type="GO" id="GO:0000976">
    <property type="term" value="F:transcription cis-regulatory region binding"/>
    <property type="evidence" value="ECO:0007669"/>
    <property type="project" value="TreeGrafter"/>
</dbReference>
<feature type="domain" description="HTH araC/xylS-type" evidence="4">
    <location>
        <begin position="244"/>
        <end position="341"/>
    </location>
</feature>
<dbReference type="EMBL" id="BSFN01000002">
    <property type="protein sequence ID" value="GLK88030.1"/>
    <property type="molecule type" value="Genomic_DNA"/>
</dbReference>
<dbReference type="Gene3D" id="1.10.10.60">
    <property type="entry name" value="Homeodomain-like"/>
    <property type="match status" value="1"/>
</dbReference>
<evidence type="ECO:0000259" key="4">
    <source>
        <dbReference type="PROSITE" id="PS01124"/>
    </source>
</evidence>
<name>A0A9W6NET1_9PSED</name>
<dbReference type="SMART" id="SM00342">
    <property type="entry name" value="HTH_ARAC"/>
    <property type="match status" value="1"/>
</dbReference>
<dbReference type="Pfam" id="PF12625">
    <property type="entry name" value="Arabinose_bd"/>
    <property type="match status" value="1"/>
</dbReference>
<dbReference type="InterPro" id="IPR009057">
    <property type="entry name" value="Homeodomain-like_sf"/>
</dbReference>
<reference evidence="5" key="2">
    <citation type="submission" date="2023-01" db="EMBL/GenBank/DDBJ databases">
        <authorList>
            <person name="Sun Q."/>
            <person name="Evtushenko L."/>
        </authorList>
    </citation>
    <scope>NUCLEOTIDE SEQUENCE</scope>
    <source>
        <strain evidence="5">VKM B-2935</strain>
    </source>
</reference>
<evidence type="ECO:0000256" key="3">
    <source>
        <dbReference type="ARBA" id="ARBA00023163"/>
    </source>
</evidence>
<comment type="caution">
    <text evidence="5">The sequence shown here is derived from an EMBL/GenBank/DDBJ whole genome shotgun (WGS) entry which is preliminary data.</text>
</comment>
<protein>
    <submittedName>
        <fullName evidence="5">AraC family transcriptional regulator</fullName>
    </submittedName>
</protein>
<sequence length="344" mass="39003">MTLPCPWYECDSRIIAAHQQPATLIELCLSRGIDSHRLLRGTGLFVEDVPKADTLISPAQFLTLIDNAQRLLGADDSSFLFGQRLLPGHHGAASQALALANNLQQALELLGELRALLSPLLTPRLLLDEHHAYLYWLDSCGAGEQQRFLLEANMTAVVAMSRRLGGEHLPWQCHFRQAPPRYIEQYWVNLGEDLHFNRPYNLLRLPREHLTRPWPQTVQSTAQVACQQARAQLHGLGADASLLDTLQRWLFRHVRQAPNLDHAAAAFAMSPATLKRKLHKHGTSYQEQHDQIRMLVALYLYQLKGYSNDEVASHLRFHDATNFRRSFKRWTGLAPSTLLALLRG</sequence>
<dbReference type="InterPro" id="IPR018060">
    <property type="entry name" value="HTH_AraC"/>
</dbReference>
<keyword evidence="3" id="KW-0804">Transcription</keyword>
<evidence type="ECO:0000313" key="5">
    <source>
        <dbReference type="EMBL" id="GLK88030.1"/>
    </source>
</evidence>
<dbReference type="PROSITE" id="PS01124">
    <property type="entry name" value="HTH_ARAC_FAMILY_2"/>
    <property type="match status" value="1"/>
</dbReference>
<gene>
    <name evidence="5" type="ORF">GCM10017655_10920</name>
</gene>
<dbReference type="GO" id="GO:0005829">
    <property type="term" value="C:cytosol"/>
    <property type="evidence" value="ECO:0007669"/>
    <property type="project" value="TreeGrafter"/>
</dbReference>